<gene>
    <name evidence="15" type="ordered locus">Clocel_2030</name>
</gene>
<organism evidence="15 16">
    <name type="scientific">Clostridium cellulovorans (strain ATCC 35296 / DSM 3052 / OCM 3 / 743B)</name>
    <dbReference type="NCBI Taxonomy" id="573061"/>
    <lineage>
        <taxon>Bacteria</taxon>
        <taxon>Bacillati</taxon>
        <taxon>Bacillota</taxon>
        <taxon>Clostridia</taxon>
        <taxon>Eubacteriales</taxon>
        <taxon>Clostridiaceae</taxon>
        <taxon>Clostridium</taxon>
    </lineage>
</organism>
<dbReference type="HOGENOM" id="CLU_051314_6_3_9"/>
<keyword evidence="5 13" id="KW-0808">Transferase</keyword>
<name>D9SM42_CLOC7</name>
<dbReference type="Proteomes" id="UP000002730">
    <property type="component" value="Chromosome"/>
</dbReference>
<keyword evidence="6 14" id="KW-0812">Transmembrane</keyword>
<keyword evidence="11" id="KW-1208">Phospholipid metabolism</keyword>
<evidence type="ECO:0000313" key="16">
    <source>
        <dbReference type="Proteomes" id="UP000002730"/>
    </source>
</evidence>
<evidence type="ECO:0000256" key="4">
    <source>
        <dbReference type="ARBA" id="ARBA00022516"/>
    </source>
</evidence>
<comment type="similarity">
    <text evidence="3 13">Belongs to the CDP-alcohol phosphatidyltransferase class-I family.</text>
</comment>
<evidence type="ECO:0000256" key="8">
    <source>
        <dbReference type="ARBA" id="ARBA00023098"/>
    </source>
</evidence>
<dbReference type="InterPro" id="IPR000462">
    <property type="entry name" value="CDP-OH_P_trans"/>
</dbReference>
<evidence type="ECO:0000256" key="11">
    <source>
        <dbReference type="ARBA" id="ARBA00023264"/>
    </source>
</evidence>
<evidence type="ECO:0000256" key="1">
    <source>
        <dbReference type="ARBA" id="ARBA00003973"/>
    </source>
</evidence>
<evidence type="ECO:0000256" key="2">
    <source>
        <dbReference type="ARBA" id="ARBA00004141"/>
    </source>
</evidence>
<proteinExistence type="inferred from homology"/>
<evidence type="ECO:0000256" key="7">
    <source>
        <dbReference type="ARBA" id="ARBA00022989"/>
    </source>
</evidence>
<keyword evidence="10" id="KW-0594">Phospholipid biosynthesis</keyword>
<feature type="transmembrane region" description="Helical" evidence="14">
    <location>
        <begin position="124"/>
        <end position="145"/>
    </location>
</feature>
<dbReference type="GO" id="GO:0006655">
    <property type="term" value="P:phosphatidylglycerol biosynthetic process"/>
    <property type="evidence" value="ECO:0007669"/>
    <property type="project" value="UniProtKB-UniPathway"/>
</dbReference>
<evidence type="ECO:0000256" key="13">
    <source>
        <dbReference type="RuleBase" id="RU003750"/>
    </source>
</evidence>
<dbReference type="UniPathway" id="UPA00084">
    <property type="reaction ID" value="UER00503"/>
</dbReference>
<comment type="function">
    <text evidence="1">This protein catalyzes the committed step to the synthesis of the acidic phospholipids.</text>
</comment>
<dbReference type="AlphaFoldDB" id="D9SM42"/>
<dbReference type="PANTHER" id="PTHR14269">
    <property type="entry name" value="CDP-DIACYLGLYCEROL--GLYCEROL-3-PHOSPHATE 3-PHOSPHATIDYLTRANSFERASE-RELATED"/>
    <property type="match status" value="1"/>
</dbReference>
<dbReference type="STRING" id="573061.Clocel_2030"/>
<accession>D9SM42</accession>
<dbReference type="Pfam" id="PF01066">
    <property type="entry name" value="CDP-OH_P_transf"/>
    <property type="match status" value="1"/>
</dbReference>
<evidence type="ECO:0000256" key="14">
    <source>
        <dbReference type="SAM" id="Phobius"/>
    </source>
</evidence>
<feature type="transmembrane region" description="Helical" evidence="14">
    <location>
        <begin position="12"/>
        <end position="29"/>
    </location>
</feature>
<feature type="transmembrane region" description="Helical" evidence="14">
    <location>
        <begin position="93"/>
        <end position="112"/>
    </location>
</feature>
<dbReference type="Gene3D" id="1.20.120.1760">
    <property type="match status" value="1"/>
</dbReference>
<evidence type="ECO:0000256" key="10">
    <source>
        <dbReference type="ARBA" id="ARBA00023209"/>
    </source>
</evidence>
<dbReference type="eggNOG" id="COG0558">
    <property type="taxonomic scope" value="Bacteria"/>
</dbReference>
<protein>
    <recommendedName>
        <fullName evidence="12">Phosphatidylglycerophosphate synthase</fullName>
    </recommendedName>
</protein>
<dbReference type="EMBL" id="CP002160">
    <property type="protein sequence ID" value="ADL51773.1"/>
    <property type="molecule type" value="Genomic_DNA"/>
</dbReference>
<dbReference type="KEGG" id="ccb:Clocel_2030"/>
<keyword evidence="4" id="KW-0444">Lipid biosynthesis</keyword>
<dbReference type="InterPro" id="IPR043130">
    <property type="entry name" value="CDP-OH_PTrfase_TM_dom"/>
</dbReference>
<dbReference type="PIRSF" id="PIRSF000847">
    <property type="entry name" value="Phos_ph_gly_syn"/>
    <property type="match status" value="1"/>
</dbReference>
<dbReference type="InterPro" id="IPR048254">
    <property type="entry name" value="CDP_ALCOHOL_P_TRANSF_CS"/>
</dbReference>
<evidence type="ECO:0000256" key="3">
    <source>
        <dbReference type="ARBA" id="ARBA00010441"/>
    </source>
</evidence>
<evidence type="ECO:0000256" key="5">
    <source>
        <dbReference type="ARBA" id="ARBA00022679"/>
    </source>
</evidence>
<comment type="subcellular location">
    <subcellularLocation>
        <location evidence="2">Membrane</location>
        <topology evidence="2">Multi-pass membrane protein</topology>
    </subcellularLocation>
</comment>
<dbReference type="OrthoDB" id="9796672at2"/>
<evidence type="ECO:0000313" key="15">
    <source>
        <dbReference type="EMBL" id="ADL51773.1"/>
    </source>
</evidence>
<dbReference type="InterPro" id="IPR050324">
    <property type="entry name" value="CDP-alcohol_PTase-I"/>
</dbReference>
<dbReference type="RefSeq" id="WP_010077006.1">
    <property type="nucleotide sequence ID" value="NC_014393.1"/>
</dbReference>
<dbReference type="PROSITE" id="PS00379">
    <property type="entry name" value="CDP_ALCOHOL_P_TRANSF"/>
    <property type="match status" value="1"/>
</dbReference>
<evidence type="ECO:0000256" key="12">
    <source>
        <dbReference type="ARBA" id="ARBA00033018"/>
    </source>
</evidence>
<sequence>MSDKKIFTLPNLLSVLRIMLIPFFLVYFLNGQIKYSLFFLVLSGISDVLDGYIARKFNQTSELGKILDPIGDKLTQISIVLGFAILYEKARPILAIFALKELAMIIGGIIIFKNYKAVPGSQWWGKFATTLFYISVFIILMLGKMLSENQIIIILTIAVMTMVFALVKYIPFFKKEMKK</sequence>
<dbReference type="PANTHER" id="PTHR14269:SF11">
    <property type="entry name" value="CDP-DIACYLGLYCEROL--GLYCEROL-3-PHOSPHATE 3-PHOSPHATIDYLTRANSFERASE"/>
    <property type="match status" value="1"/>
</dbReference>
<dbReference type="GO" id="GO:0016020">
    <property type="term" value="C:membrane"/>
    <property type="evidence" value="ECO:0007669"/>
    <property type="project" value="UniProtKB-SubCell"/>
</dbReference>
<keyword evidence="7 14" id="KW-1133">Transmembrane helix</keyword>
<feature type="transmembrane region" description="Helical" evidence="14">
    <location>
        <begin position="151"/>
        <end position="170"/>
    </location>
</feature>
<reference evidence="15 16" key="1">
    <citation type="submission" date="2010-08" db="EMBL/GenBank/DDBJ databases">
        <title>Complete sequence of Clostridium cellulovorans 743B.</title>
        <authorList>
            <consortium name="US DOE Joint Genome Institute"/>
            <person name="Lucas S."/>
            <person name="Copeland A."/>
            <person name="Lapidus A."/>
            <person name="Cheng J.-F."/>
            <person name="Bruce D."/>
            <person name="Goodwin L."/>
            <person name="Pitluck S."/>
            <person name="Chertkov O."/>
            <person name="Detter J.C."/>
            <person name="Han C."/>
            <person name="Tapia R."/>
            <person name="Land M."/>
            <person name="Hauser L."/>
            <person name="Chang Y.-J."/>
            <person name="Jeffries C."/>
            <person name="Kyrpides N."/>
            <person name="Ivanova N."/>
            <person name="Mikhailova N."/>
            <person name="Hemme C.L."/>
            <person name="Woyke T."/>
        </authorList>
    </citation>
    <scope>NUCLEOTIDE SEQUENCE [LARGE SCALE GENOMIC DNA]</scope>
    <source>
        <strain evidence="16">ATCC 35296 / DSM 3052 / OCM 3 / 743B</strain>
    </source>
</reference>
<evidence type="ECO:0000256" key="9">
    <source>
        <dbReference type="ARBA" id="ARBA00023136"/>
    </source>
</evidence>
<evidence type="ECO:0000256" key="6">
    <source>
        <dbReference type="ARBA" id="ARBA00022692"/>
    </source>
</evidence>
<dbReference type="InterPro" id="IPR004570">
    <property type="entry name" value="Phosphatidylglycerol_P_synth"/>
</dbReference>
<keyword evidence="16" id="KW-1185">Reference proteome</keyword>
<keyword evidence="9 14" id="KW-0472">Membrane</keyword>
<dbReference type="GO" id="GO:0008444">
    <property type="term" value="F:CDP-diacylglycerol-glycerol-3-phosphate 3-phosphatidyltransferase activity"/>
    <property type="evidence" value="ECO:0007669"/>
    <property type="project" value="InterPro"/>
</dbReference>
<keyword evidence="8" id="KW-0443">Lipid metabolism</keyword>